<evidence type="ECO:0000313" key="10">
    <source>
        <dbReference type="EMBL" id="HIR47083.1"/>
    </source>
</evidence>
<dbReference type="CDD" id="cd08175">
    <property type="entry name" value="G1PDH"/>
    <property type="match status" value="1"/>
</dbReference>
<dbReference type="SUPFAM" id="SSF56796">
    <property type="entry name" value="Dehydroquinate synthase-like"/>
    <property type="match status" value="1"/>
</dbReference>
<keyword evidence="1" id="KW-0963">Cytoplasm</keyword>
<keyword evidence="4" id="KW-0521">NADP</keyword>
<dbReference type="Proteomes" id="UP000824242">
    <property type="component" value="Unassembled WGS sequence"/>
</dbReference>
<dbReference type="InterPro" id="IPR016205">
    <property type="entry name" value="Glycerol_DH"/>
</dbReference>
<evidence type="ECO:0000256" key="7">
    <source>
        <dbReference type="ARBA" id="ARBA00023098"/>
    </source>
</evidence>
<gene>
    <name evidence="10" type="ORF">IAB89_05415</name>
</gene>
<keyword evidence="2" id="KW-0444">Lipid biosynthesis</keyword>
<dbReference type="GO" id="GO:0008654">
    <property type="term" value="P:phospholipid biosynthetic process"/>
    <property type="evidence" value="ECO:0007669"/>
    <property type="project" value="UniProtKB-KW"/>
</dbReference>
<keyword evidence="3" id="KW-0479">Metal-binding</keyword>
<evidence type="ECO:0000256" key="8">
    <source>
        <dbReference type="ARBA" id="ARBA00023209"/>
    </source>
</evidence>
<sequence length="426" mass="46662">MNIDVSEFAKPCPCGHTHEISVRGIYIEPGAIRCLPALLSQSGYQNPVILCDENTYEAAGKAVHELLPESGLIVLNPDNLHANEHAVGMAEEKLDALPAKPDVLLAVGSGTIHDITRFIAHKRGLPFLSVPTAASVDGFVSTVAAMTWNGCKKTFPAVAPVLVVADSDIFSRAPHRLNASGFSDLLGKYTALADWKISHAVTGEYICDRVCQLEYDALKVVCERLDAIREGGREACEELMYALLLSGLAMQMAGNSRPASGAEHHMSHLWEMEVINGHVGYYHGEKVSVGLVLASGIYHRAAEEIRRGAFTIRDHMPLEMDLLESSFRDKAMLGEIMDENRVNPLDAVKPDALRAALPDILRFIEEIPTPQELTDMLTRAGAVKSLAEIGLPDSMRAPTARLSPYVRARLTFMRMLKLFSFDHDIL</sequence>
<evidence type="ECO:0000313" key="11">
    <source>
        <dbReference type="Proteomes" id="UP000824242"/>
    </source>
</evidence>
<dbReference type="InterPro" id="IPR032837">
    <property type="entry name" value="G1PDH"/>
</dbReference>
<evidence type="ECO:0000256" key="6">
    <source>
        <dbReference type="ARBA" id="ARBA00023027"/>
    </source>
</evidence>
<dbReference type="PANTHER" id="PTHR43616:SF5">
    <property type="entry name" value="GLYCEROL DEHYDROGENASE 1"/>
    <property type="match status" value="1"/>
</dbReference>
<evidence type="ECO:0000256" key="5">
    <source>
        <dbReference type="ARBA" id="ARBA00023002"/>
    </source>
</evidence>
<dbReference type="Gene3D" id="3.40.50.1970">
    <property type="match status" value="1"/>
</dbReference>
<organism evidence="10 11">
    <name type="scientific">Candidatus Caccousia avicola</name>
    <dbReference type="NCBI Taxonomy" id="2840721"/>
    <lineage>
        <taxon>Bacteria</taxon>
        <taxon>Bacillati</taxon>
        <taxon>Bacillota</taxon>
        <taxon>Clostridia</taxon>
        <taxon>Eubacteriales</taxon>
        <taxon>Oscillospiraceae</taxon>
        <taxon>Oscillospiraceae incertae sedis</taxon>
        <taxon>Candidatus Caccousia</taxon>
    </lineage>
</organism>
<dbReference type="GO" id="GO:0016614">
    <property type="term" value="F:oxidoreductase activity, acting on CH-OH group of donors"/>
    <property type="evidence" value="ECO:0007669"/>
    <property type="project" value="InterPro"/>
</dbReference>
<accession>A0A9D1DEV2</accession>
<comment type="caution">
    <text evidence="10">The sequence shown here is derived from an EMBL/GenBank/DDBJ whole genome shotgun (WGS) entry which is preliminary data.</text>
</comment>
<evidence type="ECO:0000256" key="4">
    <source>
        <dbReference type="ARBA" id="ARBA00022857"/>
    </source>
</evidence>
<proteinExistence type="predicted"/>
<dbReference type="EMBL" id="DVGZ01000052">
    <property type="protein sequence ID" value="HIR47083.1"/>
    <property type="molecule type" value="Genomic_DNA"/>
</dbReference>
<protein>
    <submittedName>
        <fullName evidence="10">Sn-glycerol-1-phosphate dehydrogenase</fullName>
    </submittedName>
</protein>
<evidence type="ECO:0000256" key="9">
    <source>
        <dbReference type="ARBA" id="ARBA00023264"/>
    </source>
</evidence>
<dbReference type="GO" id="GO:0046872">
    <property type="term" value="F:metal ion binding"/>
    <property type="evidence" value="ECO:0007669"/>
    <property type="project" value="UniProtKB-KW"/>
</dbReference>
<dbReference type="Gene3D" id="1.20.1090.10">
    <property type="entry name" value="Dehydroquinate synthase-like - alpha domain"/>
    <property type="match status" value="1"/>
</dbReference>
<keyword evidence="7" id="KW-0443">Lipid metabolism</keyword>
<evidence type="ECO:0000256" key="1">
    <source>
        <dbReference type="ARBA" id="ARBA00022490"/>
    </source>
</evidence>
<evidence type="ECO:0000256" key="2">
    <source>
        <dbReference type="ARBA" id="ARBA00022516"/>
    </source>
</evidence>
<keyword evidence="5" id="KW-0560">Oxidoreductase</keyword>
<keyword evidence="6" id="KW-0520">NAD</keyword>
<dbReference type="PANTHER" id="PTHR43616">
    <property type="entry name" value="GLYCEROL DEHYDROGENASE"/>
    <property type="match status" value="1"/>
</dbReference>
<evidence type="ECO:0000256" key="3">
    <source>
        <dbReference type="ARBA" id="ARBA00022723"/>
    </source>
</evidence>
<reference evidence="10" key="2">
    <citation type="journal article" date="2021" name="PeerJ">
        <title>Extensive microbial diversity within the chicken gut microbiome revealed by metagenomics and culture.</title>
        <authorList>
            <person name="Gilroy R."/>
            <person name="Ravi A."/>
            <person name="Getino M."/>
            <person name="Pursley I."/>
            <person name="Horton D.L."/>
            <person name="Alikhan N.F."/>
            <person name="Baker D."/>
            <person name="Gharbi K."/>
            <person name="Hall N."/>
            <person name="Watson M."/>
            <person name="Adriaenssens E.M."/>
            <person name="Foster-Nyarko E."/>
            <person name="Jarju S."/>
            <person name="Secka A."/>
            <person name="Antonio M."/>
            <person name="Oren A."/>
            <person name="Chaudhuri R.R."/>
            <person name="La Ragione R."/>
            <person name="Hildebrand F."/>
            <person name="Pallen M.J."/>
        </authorList>
    </citation>
    <scope>NUCLEOTIDE SEQUENCE</scope>
    <source>
        <strain evidence="10">ChiSxjej1B13-7958</strain>
    </source>
</reference>
<reference evidence="10" key="1">
    <citation type="submission" date="2020-10" db="EMBL/GenBank/DDBJ databases">
        <authorList>
            <person name="Gilroy R."/>
        </authorList>
    </citation>
    <scope>NUCLEOTIDE SEQUENCE</scope>
    <source>
        <strain evidence="10">ChiSxjej1B13-7958</strain>
    </source>
</reference>
<dbReference type="Pfam" id="PF13685">
    <property type="entry name" value="Fe-ADH_2"/>
    <property type="match status" value="1"/>
</dbReference>
<keyword evidence="9" id="KW-1208">Phospholipid metabolism</keyword>
<dbReference type="AlphaFoldDB" id="A0A9D1DEV2"/>
<name>A0A9D1DEV2_9FIRM</name>
<keyword evidence="8" id="KW-0594">Phospholipid biosynthesis</keyword>